<organism evidence="3 4">
    <name type="scientific">Stephanodiscus triporus</name>
    <dbReference type="NCBI Taxonomy" id="2934178"/>
    <lineage>
        <taxon>Eukaryota</taxon>
        <taxon>Sar</taxon>
        <taxon>Stramenopiles</taxon>
        <taxon>Ochrophyta</taxon>
        <taxon>Bacillariophyta</taxon>
        <taxon>Coscinodiscophyceae</taxon>
        <taxon>Thalassiosirophycidae</taxon>
        <taxon>Stephanodiscales</taxon>
        <taxon>Stephanodiscaceae</taxon>
        <taxon>Stephanodiscus</taxon>
    </lineage>
</organism>
<dbReference type="Pfam" id="PF00226">
    <property type="entry name" value="DnaJ"/>
    <property type="match status" value="1"/>
</dbReference>
<reference evidence="3 4" key="1">
    <citation type="submission" date="2024-10" db="EMBL/GenBank/DDBJ databases">
        <title>Updated reference genomes for cyclostephanoid diatoms.</title>
        <authorList>
            <person name="Roberts W.R."/>
            <person name="Alverson A.J."/>
        </authorList>
    </citation>
    <scope>NUCLEOTIDE SEQUENCE [LARGE SCALE GENOMIC DNA]</scope>
    <source>
        <strain evidence="3 4">AJA276-08</strain>
    </source>
</reference>
<keyword evidence="4" id="KW-1185">Reference proteome</keyword>
<protein>
    <recommendedName>
        <fullName evidence="2">J domain-containing protein</fullName>
    </recommendedName>
</protein>
<dbReference type="PANTHER" id="PTHR43948:SF10">
    <property type="entry name" value="MRJ, ISOFORM E"/>
    <property type="match status" value="1"/>
</dbReference>
<accession>A0ABD3NN91</accession>
<dbReference type="InterPro" id="IPR036869">
    <property type="entry name" value="J_dom_sf"/>
</dbReference>
<feature type="region of interest" description="Disordered" evidence="1">
    <location>
        <begin position="30"/>
        <end position="49"/>
    </location>
</feature>
<name>A0ABD3NN91_9STRA</name>
<dbReference type="PROSITE" id="PS50076">
    <property type="entry name" value="DNAJ_2"/>
    <property type="match status" value="1"/>
</dbReference>
<dbReference type="EMBL" id="JALLAZ020001280">
    <property type="protein sequence ID" value="KAL3777545.1"/>
    <property type="molecule type" value="Genomic_DNA"/>
</dbReference>
<proteinExistence type="predicted"/>
<dbReference type="SUPFAM" id="SSF46565">
    <property type="entry name" value="Chaperone J-domain"/>
    <property type="match status" value="1"/>
</dbReference>
<comment type="caution">
    <text evidence="3">The sequence shown here is derived from an EMBL/GenBank/DDBJ whole genome shotgun (WGS) entry which is preliminary data.</text>
</comment>
<sequence length="271" mass="30458">MYCIEVLRVDRNCDQGEIRRRYRELCLRHHPDKRGTTPRGRGGADDDDDDDFEFKEVQHAYSLVGTEEDRCGYDLARNIDSSSSRANVGRRHDQDANDTFFARSTVYFAFVGDGGPSFRFSPAGRYPLHHGRRYRRGGTSGTTTTARRPHYVQEVYVPPDVLRDGGEVELRLKTSPIERYRAAYRGGILWHAMCQGALAVLLTWLRSRRAINWPLSLVLFVTMVHAHVPPPPRRASYPTVVRGGRKGGTEVRYSDGASDVTFVLRGGGGGG</sequence>
<evidence type="ECO:0000313" key="4">
    <source>
        <dbReference type="Proteomes" id="UP001530315"/>
    </source>
</evidence>
<evidence type="ECO:0000256" key="1">
    <source>
        <dbReference type="SAM" id="MobiDB-lite"/>
    </source>
</evidence>
<dbReference type="Gene3D" id="1.10.287.110">
    <property type="entry name" value="DnaJ domain"/>
    <property type="match status" value="1"/>
</dbReference>
<evidence type="ECO:0000313" key="3">
    <source>
        <dbReference type="EMBL" id="KAL3777545.1"/>
    </source>
</evidence>
<gene>
    <name evidence="3" type="ORF">ACHAW5_010803</name>
</gene>
<dbReference type="AlphaFoldDB" id="A0ABD3NN91"/>
<dbReference type="SMART" id="SM00271">
    <property type="entry name" value="DnaJ"/>
    <property type="match status" value="1"/>
</dbReference>
<dbReference type="PANTHER" id="PTHR43948">
    <property type="entry name" value="DNAJ HOMOLOG SUBFAMILY B"/>
    <property type="match status" value="1"/>
</dbReference>
<dbReference type="CDD" id="cd06257">
    <property type="entry name" value="DnaJ"/>
    <property type="match status" value="1"/>
</dbReference>
<feature type="domain" description="J" evidence="2">
    <location>
        <begin position="2"/>
        <end position="77"/>
    </location>
</feature>
<dbReference type="Proteomes" id="UP001530315">
    <property type="component" value="Unassembled WGS sequence"/>
</dbReference>
<evidence type="ECO:0000259" key="2">
    <source>
        <dbReference type="PROSITE" id="PS50076"/>
    </source>
</evidence>
<dbReference type="InterPro" id="IPR001623">
    <property type="entry name" value="DnaJ_domain"/>
</dbReference>
<dbReference type="PRINTS" id="PR00625">
    <property type="entry name" value="JDOMAIN"/>
</dbReference>